<proteinExistence type="predicted"/>
<dbReference type="RefSeq" id="YP_004346980.1">
    <property type="nucleotide sequence ID" value="NC_015326.1"/>
</dbReference>
<dbReference type="EMBL" id="HQ113105">
    <property type="protein sequence ID" value="AEA06868.1"/>
    <property type="molecule type" value="Genomic_DNA"/>
</dbReference>
<dbReference type="GeneID" id="10399600"/>
<name>F2WKU5_9VIRU</name>
<evidence type="ECO:0008006" key="3">
    <source>
        <dbReference type="Google" id="ProtNLM"/>
    </source>
</evidence>
<dbReference type="Proteomes" id="UP000203366">
    <property type="component" value="Segment"/>
</dbReference>
<accession>F2WKU5</accession>
<evidence type="ECO:0000313" key="1">
    <source>
        <dbReference type="EMBL" id="AEA06868.1"/>
    </source>
</evidence>
<dbReference type="KEGG" id="vg:10399600"/>
<gene>
    <name evidence="1" type="ORF">LAU_0012</name>
</gene>
<organism evidence="1 2">
    <name type="scientific">Lausannevirus</name>
    <dbReference type="NCBI Taxonomy" id="999883"/>
    <lineage>
        <taxon>Viruses</taxon>
        <taxon>Varidnaviria</taxon>
        <taxon>Bamfordvirae</taxon>
        <taxon>Nucleocytoviricota</taxon>
        <taxon>Megaviricetes</taxon>
        <taxon>Pimascovirales</taxon>
        <taxon>Pimascovirales incertae sedis</taxon>
        <taxon>Marseilleviridae</taxon>
        <taxon>Losannavirus</taxon>
        <taxon>Losannavirus lausannense</taxon>
    </lineage>
</organism>
<reference evidence="1 2" key="1">
    <citation type="journal article" date="2011" name="Environ. Microbiol.">
        <title>Lausannevirus, a giant amoebal virus encoding histone doublets.</title>
        <authorList>
            <person name="Thomas V."/>
            <person name="Bertelli C."/>
            <person name="Collyn F."/>
            <person name="Casson N."/>
            <person name="Telenti A."/>
            <person name="Goesmann A."/>
            <person name="Croxatto A."/>
            <person name="Greub G."/>
        </authorList>
    </citation>
    <scope>NUCLEOTIDE SEQUENCE [LARGE SCALE GENOMIC DNA]</scope>
    <source>
        <strain evidence="1">7715</strain>
    </source>
</reference>
<protein>
    <recommendedName>
        <fullName evidence="3">Peptidase S74 domain-containing protein</fullName>
    </recommendedName>
</protein>
<sequence>MSSTTNSVIKKEFVVSRNLVIPVYKNIASVPEPVVGSIAYNNATQGLLVSNGLTWSTATASAATPTARGTVFAQTSISPTTTVSYGNLSGTAPSGNTFIGWRSGFTTTGAQTGLTFLGYLSGGSDQTVTNKTMIGRSAGTAANAQQNSTGFGSFVLSGGATGLNNSAAGFGSQSANVGSGNASIGASSLGVLAGSQFNNSVAIGYFSLAGATTPSGIVNIGAGAGGVFWNAGTSSDVVYLGQGSTLTSNITNVIALGFGSFVGAPVANNTLVISNGITQWRSIGLGVSASANILQFDPVTGLITQAASSKRFKQNIHELPQDFTSDIFGMKVKTYEIGQQVDHGVISEEVPEKYATFDSEGRRNGVKLLRIIMSILSEIQKLREEISELEQR</sequence>
<evidence type="ECO:0000313" key="2">
    <source>
        <dbReference type="Proteomes" id="UP000203366"/>
    </source>
</evidence>
<keyword evidence="2" id="KW-1185">Reference proteome</keyword>
<dbReference type="OrthoDB" id="8044at10239"/>